<reference evidence="1 2" key="1">
    <citation type="journal article" date="2016" name="Genome Announc.">
        <title>Complete Genome and Plasmid Sequences for Rhodococcus fascians D188 and Draft Sequences for Rhodococcus Isolates PBTS 1 and PBTS 2.</title>
        <authorList>
            <person name="Stamler R.A."/>
            <person name="Vereecke D."/>
            <person name="Zhang Y."/>
            <person name="Schilkey F."/>
            <person name="Devitt N."/>
            <person name="Randall J.J."/>
        </authorList>
    </citation>
    <scope>NUCLEOTIDE SEQUENCE [LARGE SCALE GENOMIC DNA]</scope>
    <source>
        <strain evidence="1 2">PBTS2</strain>
    </source>
</reference>
<dbReference type="KEGG" id="rhs:A3Q41_00876"/>
<reference evidence="2" key="2">
    <citation type="submission" date="2016-04" db="EMBL/GenBank/DDBJ databases">
        <title>Complete Genome and Plasmid Sequences for Rhodococcus fascians D188 and Draft Sequences for Rhodococcus spp. Isolates PBTS 1 and PBTS 2.</title>
        <authorList>
            <person name="Stamer R."/>
            <person name="Vereecke D."/>
            <person name="Zhang Y."/>
            <person name="Schilkey F."/>
            <person name="Devitt N."/>
            <person name="Randall J."/>
        </authorList>
    </citation>
    <scope>NUCLEOTIDE SEQUENCE [LARGE SCALE GENOMIC DNA]</scope>
    <source>
        <strain evidence="2">PBTS2</strain>
    </source>
</reference>
<organism evidence="1 2">
    <name type="scientific">Rhodococcoides fascians</name>
    <name type="common">Rhodococcus fascians</name>
    <dbReference type="NCBI Taxonomy" id="1828"/>
    <lineage>
        <taxon>Bacteria</taxon>
        <taxon>Bacillati</taxon>
        <taxon>Actinomycetota</taxon>
        <taxon>Actinomycetes</taxon>
        <taxon>Mycobacteriales</taxon>
        <taxon>Nocardiaceae</taxon>
        <taxon>Rhodococcoides</taxon>
    </lineage>
</organism>
<dbReference type="EMBL" id="CP015220">
    <property type="protein sequence ID" value="AMY22194.1"/>
    <property type="molecule type" value="Genomic_DNA"/>
</dbReference>
<dbReference type="OrthoDB" id="4460645at2"/>
<dbReference type="Proteomes" id="UP000076038">
    <property type="component" value="Chromosome"/>
</dbReference>
<dbReference type="Gene3D" id="3.20.20.30">
    <property type="entry name" value="Luciferase-like domain"/>
    <property type="match status" value="1"/>
</dbReference>
<name>A0A143QGZ2_RHOFA</name>
<protein>
    <submittedName>
        <fullName evidence="1">Uncharacterized protein</fullName>
    </submittedName>
</protein>
<accession>A0A143QGZ2</accession>
<dbReference type="PATRIC" id="fig|1653479.3.peg.895"/>
<sequence length="167" mass="17738">MSHNHTRIAIESADVWTELTVGPEVNTVRIVASDLREAQQQRARLHAEAVDRGESADNLAVFLDLEIYIAADARTARREFAALDAPASPSSIRYVGTPSGLASLISDVTAADVADGVTLQVHGEIERQSTFLAAGVLPLLESRGTRLDTDVVDAILGAPRIAPTLAS</sequence>
<dbReference type="AlphaFoldDB" id="A0A143QGZ2"/>
<gene>
    <name evidence="1" type="ORF">A3Q41_00876</name>
</gene>
<dbReference type="InterPro" id="IPR036661">
    <property type="entry name" value="Luciferase-like_sf"/>
</dbReference>
<evidence type="ECO:0000313" key="2">
    <source>
        <dbReference type="Proteomes" id="UP000076038"/>
    </source>
</evidence>
<dbReference type="SUPFAM" id="SSF51679">
    <property type="entry name" value="Bacterial luciferase-like"/>
    <property type="match status" value="1"/>
</dbReference>
<dbReference type="RefSeq" id="WP_027494388.1">
    <property type="nucleotide sequence ID" value="NZ_CAKKLU010000001.1"/>
</dbReference>
<keyword evidence="2" id="KW-1185">Reference proteome</keyword>
<dbReference type="GO" id="GO:0016705">
    <property type="term" value="F:oxidoreductase activity, acting on paired donors, with incorporation or reduction of molecular oxygen"/>
    <property type="evidence" value="ECO:0007669"/>
    <property type="project" value="InterPro"/>
</dbReference>
<proteinExistence type="predicted"/>
<evidence type="ECO:0000313" key="1">
    <source>
        <dbReference type="EMBL" id="AMY22194.1"/>
    </source>
</evidence>